<proteinExistence type="predicted"/>
<dbReference type="Proteomes" id="UP001160390">
    <property type="component" value="Unassembled WGS sequence"/>
</dbReference>
<gene>
    <name evidence="1" type="ORF">CCHLO57077_00006850</name>
</gene>
<dbReference type="EMBL" id="CABFNP030001353">
    <property type="protein sequence ID" value="CAI6100820.1"/>
    <property type="molecule type" value="Genomic_DNA"/>
</dbReference>
<accession>A0AA35QF71</accession>
<keyword evidence="2" id="KW-1185">Reference proteome</keyword>
<name>A0AA35QF71_9HYPO</name>
<organism evidence="1 2">
    <name type="scientific">Clonostachys chloroleuca</name>
    <dbReference type="NCBI Taxonomy" id="1926264"/>
    <lineage>
        <taxon>Eukaryota</taxon>
        <taxon>Fungi</taxon>
        <taxon>Dikarya</taxon>
        <taxon>Ascomycota</taxon>
        <taxon>Pezizomycotina</taxon>
        <taxon>Sordariomycetes</taxon>
        <taxon>Hypocreomycetidae</taxon>
        <taxon>Hypocreales</taxon>
        <taxon>Bionectriaceae</taxon>
        <taxon>Clonostachys</taxon>
    </lineage>
</organism>
<comment type="caution">
    <text evidence="1">The sequence shown here is derived from an EMBL/GenBank/DDBJ whole genome shotgun (WGS) entry which is preliminary data.</text>
</comment>
<sequence length="183" mass="20908">MYLNDRNIEGLEVLYGTNTIHIDTRILLLGLHEILSPEKLCLMKDLEINVSRIIDVASYFKGLSNETPPENVSVLFPSLRRLRLTVPGMDYFSQEQVDKLAQRILLPSTEVIVSHDPGLQWHDEGNIEFRPDGPKITGVVSEDEAHKGRLRRRLTGVLYDSADRGKNFETSTLEWFLYQEPDG</sequence>
<dbReference type="AlphaFoldDB" id="A0AA35QF71"/>
<protein>
    <submittedName>
        <fullName evidence="1">Uncharacterized protein</fullName>
    </submittedName>
</protein>
<evidence type="ECO:0000313" key="1">
    <source>
        <dbReference type="EMBL" id="CAI6100820.1"/>
    </source>
</evidence>
<reference evidence="1" key="1">
    <citation type="submission" date="2023-01" db="EMBL/GenBank/DDBJ databases">
        <authorList>
            <person name="Piombo E."/>
        </authorList>
    </citation>
    <scope>NUCLEOTIDE SEQUENCE</scope>
</reference>
<evidence type="ECO:0000313" key="2">
    <source>
        <dbReference type="Proteomes" id="UP001160390"/>
    </source>
</evidence>